<keyword evidence="15" id="KW-0411">Iron-sulfur</keyword>
<dbReference type="InterPro" id="IPR003594">
    <property type="entry name" value="HATPase_dom"/>
</dbReference>
<comment type="caution">
    <text evidence="20">The sequence shown here is derived from an EMBL/GenBank/DDBJ whole genome shotgun (WGS) entry which is preliminary data.</text>
</comment>
<keyword evidence="18" id="KW-1133">Transmembrane helix</keyword>
<dbReference type="Gene3D" id="3.30.565.10">
    <property type="entry name" value="Histidine kinase-like ATPase, C-terminal domain"/>
    <property type="match status" value="1"/>
</dbReference>
<keyword evidence="12" id="KW-0067">ATP-binding</keyword>
<evidence type="ECO:0000256" key="8">
    <source>
        <dbReference type="ARBA" id="ARBA00022553"/>
    </source>
</evidence>
<dbReference type="GO" id="GO:0005737">
    <property type="term" value="C:cytoplasm"/>
    <property type="evidence" value="ECO:0007669"/>
    <property type="project" value="UniProtKB-SubCell"/>
</dbReference>
<dbReference type="GO" id="GO:0005524">
    <property type="term" value="F:ATP binding"/>
    <property type="evidence" value="ECO:0007669"/>
    <property type="project" value="UniProtKB-KW"/>
</dbReference>
<evidence type="ECO:0000256" key="1">
    <source>
        <dbReference type="ARBA" id="ARBA00000085"/>
    </source>
</evidence>
<evidence type="ECO:0000256" key="7">
    <source>
        <dbReference type="ARBA" id="ARBA00022490"/>
    </source>
</evidence>
<evidence type="ECO:0000313" key="21">
    <source>
        <dbReference type="Proteomes" id="UP000245647"/>
    </source>
</evidence>
<name>A0A2U2PBD1_9SPHI</name>
<comment type="subcellular location">
    <subcellularLocation>
        <location evidence="3">Cytoplasm</location>
    </subcellularLocation>
</comment>
<evidence type="ECO:0000256" key="6">
    <source>
        <dbReference type="ARBA" id="ARBA00022485"/>
    </source>
</evidence>
<sequence>MWKALSLYFIPPEGRSSPELLRKYSLVVNIILITVLFDMDYAFTTVLIGLEEGTKVMLFAAAVQFSALFALKRGSSLLLVTNVYVAAGVLAVLVSAWYSGGFRSPVLPWLSTSPIVAMLMAGRRTGFFWMAFNTVCVLVLAWLSGKDYAFPVSYDRGWENMLSANCYAGLVLIIFSMALVFENGKNAAIKRLEEKSLLLAEEKRKTALYTVSQEIHDNVGQTLSIIKLNLHLLDGTGATENPSMLRETIGLTQKAIADIRNLSSSLYTENIREFNLPEALRADLALVEKSGAYRTFLNVIGKDVLDPKTGFILFRIAKEAINNILKHADADTIRVDLDFAEGFSLRISDNGRGIGYETGAGQGMYIMKERMGLLGGDLEVFSDKGKGTSLVARIPAQMLS</sequence>
<accession>A0A2U2PBD1</accession>
<dbReference type="InterPro" id="IPR036890">
    <property type="entry name" value="HATPase_C_sf"/>
</dbReference>
<dbReference type="Gene3D" id="1.20.5.1930">
    <property type="match status" value="1"/>
</dbReference>
<evidence type="ECO:0000256" key="13">
    <source>
        <dbReference type="ARBA" id="ARBA00023004"/>
    </source>
</evidence>
<feature type="transmembrane region" description="Helical" evidence="18">
    <location>
        <begin position="26"/>
        <end position="50"/>
    </location>
</feature>
<dbReference type="EMBL" id="QEAS01000021">
    <property type="protein sequence ID" value="PWG78708.1"/>
    <property type="molecule type" value="Genomic_DNA"/>
</dbReference>
<keyword evidence="18" id="KW-0812">Transmembrane</keyword>
<evidence type="ECO:0000256" key="11">
    <source>
        <dbReference type="ARBA" id="ARBA00022777"/>
    </source>
</evidence>
<evidence type="ECO:0000256" key="16">
    <source>
        <dbReference type="ARBA" id="ARBA00024827"/>
    </source>
</evidence>
<evidence type="ECO:0000256" key="2">
    <source>
        <dbReference type="ARBA" id="ARBA00001966"/>
    </source>
</evidence>
<keyword evidence="6" id="KW-0004">4Fe-4S</keyword>
<dbReference type="Proteomes" id="UP000245647">
    <property type="component" value="Unassembled WGS sequence"/>
</dbReference>
<keyword evidence="18" id="KW-0472">Membrane</keyword>
<dbReference type="CDD" id="cd16917">
    <property type="entry name" value="HATPase_UhpB-NarQ-NarX-like"/>
    <property type="match status" value="1"/>
</dbReference>
<dbReference type="InterPro" id="IPR050482">
    <property type="entry name" value="Sensor_HK_TwoCompSys"/>
</dbReference>
<evidence type="ECO:0000313" key="20">
    <source>
        <dbReference type="EMBL" id="PWG78708.1"/>
    </source>
</evidence>
<keyword evidence="9" id="KW-0808">Transferase</keyword>
<dbReference type="GO" id="GO:0046983">
    <property type="term" value="F:protein dimerization activity"/>
    <property type="evidence" value="ECO:0007669"/>
    <property type="project" value="InterPro"/>
</dbReference>
<evidence type="ECO:0000256" key="10">
    <source>
        <dbReference type="ARBA" id="ARBA00022741"/>
    </source>
</evidence>
<dbReference type="EC" id="2.7.13.3" evidence="4"/>
<feature type="transmembrane region" description="Helical" evidence="18">
    <location>
        <begin position="78"/>
        <end position="100"/>
    </location>
</feature>
<keyword evidence="10" id="KW-0547">Nucleotide-binding</keyword>
<dbReference type="PANTHER" id="PTHR24421:SF10">
    <property type="entry name" value="NITRATE_NITRITE SENSOR PROTEIN NARQ"/>
    <property type="match status" value="1"/>
</dbReference>
<evidence type="ECO:0000256" key="4">
    <source>
        <dbReference type="ARBA" id="ARBA00012438"/>
    </source>
</evidence>
<dbReference type="GO" id="GO:0016020">
    <property type="term" value="C:membrane"/>
    <property type="evidence" value="ECO:0007669"/>
    <property type="project" value="InterPro"/>
</dbReference>
<dbReference type="PRINTS" id="PR00344">
    <property type="entry name" value="BCTRLSENSOR"/>
</dbReference>
<keyword evidence="13" id="KW-0408">Iron</keyword>
<feature type="transmembrane region" description="Helical" evidence="18">
    <location>
        <begin position="161"/>
        <end position="181"/>
    </location>
</feature>
<evidence type="ECO:0000256" key="5">
    <source>
        <dbReference type="ARBA" id="ARBA00017322"/>
    </source>
</evidence>
<organism evidence="20 21">
    <name type="scientific">Pararcticibacter amylolyticus</name>
    <dbReference type="NCBI Taxonomy" id="2173175"/>
    <lineage>
        <taxon>Bacteria</taxon>
        <taxon>Pseudomonadati</taxon>
        <taxon>Bacteroidota</taxon>
        <taxon>Sphingobacteriia</taxon>
        <taxon>Sphingobacteriales</taxon>
        <taxon>Sphingobacteriaceae</taxon>
        <taxon>Pararcticibacter</taxon>
    </lineage>
</organism>
<evidence type="ECO:0000256" key="15">
    <source>
        <dbReference type="ARBA" id="ARBA00023014"/>
    </source>
</evidence>
<gene>
    <name evidence="20" type="ORF">DDR33_21040</name>
</gene>
<keyword evidence="15" id="KW-0479">Metal-binding</keyword>
<keyword evidence="21" id="KW-1185">Reference proteome</keyword>
<keyword evidence="8" id="KW-0597">Phosphoprotein</keyword>
<dbReference type="SMART" id="SM00387">
    <property type="entry name" value="HATPase_c"/>
    <property type="match status" value="1"/>
</dbReference>
<evidence type="ECO:0000256" key="18">
    <source>
        <dbReference type="SAM" id="Phobius"/>
    </source>
</evidence>
<dbReference type="GO" id="GO:0051539">
    <property type="term" value="F:4 iron, 4 sulfur cluster binding"/>
    <property type="evidence" value="ECO:0007669"/>
    <property type="project" value="UniProtKB-KW"/>
</dbReference>
<dbReference type="InterPro" id="IPR011712">
    <property type="entry name" value="Sig_transdc_His_kin_sub3_dim/P"/>
</dbReference>
<evidence type="ECO:0000259" key="19">
    <source>
        <dbReference type="SMART" id="SM00387"/>
    </source>
</evidence>
<dbReference type="InterPro" id="IPR004358">
    <property type="entry name" value="Sig_transdc_His_kin-like_C"/>
</dbReference>
<keyword evidence="11" id="KW-0418">Kinase</keyword>
<proteinExistence type="predicted"/>
<evidence type="ECO:0000256" key="12">
    <source>
        <dbReference type="ARBA" id="ARBA00022840"/>
    </source>
</evidence>
<dbReference type="AlphaFoldDB" id="A0A2U2PBD1"/>
<dbReference type="Pfam" id="PF07730">
    <property type="entry name" value="HisKA_3"/>
    <property type="match status" value="1"/>
</dbReference>
<keyword evidence="7" id="KW-0963">Cytoplasm</keyword>
<dbReference type="Pfam" id="PF02518">
    <property type="entry name" value="HATPase_c"/>
    <property type="match status" value="1"/>
</dbReference>
<evidence type="ECO:0000256" key="17">
    <source>
        <dbReference type="ARBA" id="ARBA00030800"/>
    </source>
</evidence>
<dbReference type="OrthoDB" id="5401121at2"/>
<feature type="transmembrane region" description="Helical" evidence="18">
    <location>
        <begin position="127"/>
        <end position="145"/>
    </location>
</feature>
<protein>
    <recommendedName>
        <fullName evidence="5">Oxygen sensor histidine kinase NreB</fullName>
        <ecNumber evidence="4">2.7.13.3</ecNumber>
    </recommendedName>
    <alternativeName>
        <fullName evidence="17">Nitrogen regulation protein B</fullName>
    </alternativeName>
</protein>
<dbReference type="GO" id="GO:0000155">
    <property type="term" value="F:phosphorelay sensor kinase activity"/>
    <property type="evidence" value="ECO:0007669"/>
    <property type="project" value="InterPro"/>
</dbReference>
<evidence type="ECO:0000256" key="14">
    <source>
        <dbReference type="ARBA" id="ARBA00023012"/>
    </source>
</evidence>
<reference evidence="20 21" key="1">
    <citation type="submission" date="2018-04" db="EMBL/GenBank/DDBJ databases">
        <title>Pedobacter chongqingensis sp. nov., isolated from a rottenly hemp rope.</title>
        <authorList>
            <person name="Cai Y."/>
        </authorList>
    </citation>
    <scope>NUCLEOTIDE SEQUENCE [LARGE SCALE GENOMIC DNA]</scope>
    <source>
        <strain evidence="20 21">FJ4-8</strain>
    </source>
</reference>
<dbReference type="RefSeq" id="WP_109417769.1">
    <property type="nucleotide sequence ID" value="NZ_QEAS01000021.1"/>
</dbReference>
<comment type="catalytic activity">
    <reaction evidence="1">
        <text>ATP + protein L-histidine = ADP + protein N-phospho-L-histidine.</text>
        <dbReference type="EC" id="2.7.13.3"/>
    </reaction>
</comment>
<evidence type="ECO:0000256" key="9">
    <source>
        <dbReference type="ARBA" id="ARBA00022679"/>
    </source>
</evidence>
<comment type="cofactor">
    <cofactor evidence="2">
        <name>[4Fe-4S] cluster</name>
        <dbReference type="ChEBI" id="CHEBI:49883"/>
    </cofactor>
</comment>
<comment type="function">
    <text evidence="16">Member of the two-component regulatory system NreB/NreC involved in the control of dissimilatory nitrate/nitrite reduction in response to oxygen. NreB functions as a direct oxygen sensor histidine kinase which is autophosphorylated, in the absence of oxygen, probably at the conserved histidine residue, and transfers its phosphate group probably to a conserved aspartate residue of NreC. NreB/NreC activates the expression of the nitrate (narGHJI) and nitrite (nir) reductase operons, as well as the putative nitrate transporter gene narT.</text>
</comment>
<feature type="domain" description="Histidine kinase/HSP90-like ATPase" evidence="19">
    <location>
        <begin position="308"/>
        <end position="398"/>
    </location>
</feature>
<keyword evidence="14" id="KW-0902">Two-component regulatory system</keyword>
<dbReference type="PANTHER" id="PTHR24421">
    <property type="entry name" value="NITRATE/NITRITE SENSOR PROTEIN NARX-RELATED"/>
    <property type="match status" value="1"/>
</dbReference>
<dbReference type="SUPFAM" id="SSF55874">
    <property type="entry name" value="ATPase domain of HSP90 chaperone/DNA topoisomerase II/histidine kinase"/>
    <property type="match status" value="1"/>
</dbReference>
<evidence type="ECO:0000256" key="3">
    <source>
        <dbReference type="ARBA" id="ARBA00004496"/>
    </source>
</evidence>